<dbReference type="EC" id="2.7.7.48" evidence="5"/>
<comment type="catalytic activity">
    <reaction evidence="5">
        <text>RNA(n) + a ribonucleoside 5'-triphosphate = RNA(n+1) + diphosphate</text>
        <dbReference type="Rhea" id="RHEA:21248"/>
        <dbReference type="Rhea" id="RHEA-COMP:14527"/>
        <dbReference type="Rhea" id="RHEA-COMP:17342"/>
        <dbReference type="ChEBI" id="CHEBI:33019"/>
        <dbReference type="ChEBI" id="CHEBI:61557"/>
        <dbReference type="ChEBI" id="CHEBI:140395"/>
        <dbReference type="EC" id="2.7.7.48"/>
    </reaction>
</comment>
<accession>A0AAU8MGR8</accession>
<keyword evidence="3 5" id="KW-0548">Nucleotidyltransferase</keyword>
<evidence type="ECO:0000256" key="3">
    <source>
        <dbReference type="ARBA" id="ARBA00022695"/>
    </source>
</evidence>
<dbReference type="SUPFAM" id="SSF56672">
    <property type="entry name" value="DNA/RNA polymerases"/>
    <property type="match status" value="1"/>
</dbReference>
<dbReference type="GO" id="GO:0003968">
    <property type="term" value="F:RNA-directed RNA polymerase activity"/>
    <property type="evidence" value="ECO:0007669"/>
    <property type="project" value="UniProtKB-KW"/>
</dbReference>
<evidence type="ECO:0000259" key="6">
    <source>
        <dbReference type="PROSITE" id="PS50507"/>
    </source>
</evidence>
<proteinExistence type="predicted"/>
<dbReference type="GO" id="GO:0003723">
    <property type="term" value="F:RNA binding"/>
    <property type="evidence" value="ECO:0007669"/>
    <property type="project" value="InterPro"/>
</dbReference>
<evidence type="ECO:0000256" key="5">
    <source>
        <dbReference type="RuleBase" id="RU363062"/>
    </source>
</evidence>
<sequence length="495" mass="56217">MGDIPSIPPLERARIKRVPVVPCVHTVFIYQLVDPLPWLPQVGTYQSCIVNELYSLTGRHLVCNGRPTLDVVNRMFERLLSLVTPETIEPISRAQVVARKPDGQSKRRYQRARESLDRFGPNANWARVSAFIKVEKWEENLIAVRKPPRMIQFRSYPYCLEVSRYLIPIEEKFWKTTYNGLRVFAKGMNSFAIAALLRNAFDLFPHPVVYLLDHSKFDACLMRELLESLELPLWMSYSNDPLFVNALKFQLMNYCVTKHGITYDCEGRKMSGEYNTSCGGSAVNLAIINDAIVQANCRRENLGLPHLRYHIIINGDDSVVVAEGDLGLTQADFQIYGMKTDVDTCTEFEHIEFCQCRPILVRPGMWRMVRNPERVMARGTVSVKSYHGLGWAKLVNAMGMSELACNDGIPVLQEFARYLLRSAAVHTKQYLKHEISYRALLEGNLGVEPKPIHDCSRLSFANAFGISPTEQIAIEDSLKVHTSCIIPMSQASRVA</sequence>
<keyword evidence="5" id="KW-0547">Nucleotide-binding</keyword>
<dbReference type="InterPro" id="IPR043502">
    <property type="entry name" value="DNA/RNA_pol_sf"/>
</dbReference>
<evidence type="ECO:0000313" key="7">
    <source>
        <dbReference type="EMBL" id="XCN99620.1"/>
    </source>
</evidence>
<protein>
    <recommendedName>
        <fullName evidence="5">RNA-directed RNA polymerase</fullName>
        <ecNumber evidence="5">2.7.7.48</ecNumber>
    </recommendedName>
</protein>
<evidence type="ECO:0000256" key="1">
    <source>
        <dbReference type="ARBA" id="ARBA00022484"/>
    </source>
</evidence>
<dbReference type="EMBL" id="PP996021">
    <property type="protein sequence ID" value="XCN99620.1"/>
    <property type="molecule type" value="Genomic_RNA"/>
</dbReference>
<name>A0AAU8MGR8_9TOMB</name>
<dbReference type="Pfam" id="PF00998">
    <property type="entry name" value="RdRP_3"/>
    <property type="match status" value="1"/>
</dbReference>
<evidence type="ECO:0000256" key="2">
    <source>
        <dbReference type="ARBA" id="ARBA00022679"/>
    </source>
</evidence>
<organism evidence="7">
    <name type="scientific">Switchgrass tombus-like virus 1</name>
    <dbReference type="NCBI Taxonomy" id="3233122"/>
    <lineage>
        <taxon>Viruses</taxon>
        <taxon>Riboviria</taxon>
        <taxon>Orthornavirae</taxon>
        <taxon>Kitrinoviricota</taxon>
        <taxon>Tolucaviricetes</taxon>
        <taxon>Tolivirales</taxon>
        <taxon>Tombusviridae</taxon>
    </lineage>
</organism>
<feature type="domain" description="RdRp catalytic" evidence="6">
    <location>
        <begin position="207"/>
        <end position="330"/>
    </location>
</feature>
<evidence type="ECO:0000256" key="4">
    <source>
        <dbReference type="ARBA" id="ARBA00022953"/>
    </source>
</evidence>
<keyword evidence="1 5" id="KW-0696">RNA-directed RNA polymerase</keyword>
<reference evidence="7" key="1">
    <citation type="submission" date="2024-07" db="EMBL/GenBank/DDBJ databases">
        <title>Metagenomic identification of novel viruses for potential beneficial use in switchgrass (Panicum virgatum L.), a developing bioenergy feedstock.</title>
        <authorList>
            <person name="Maclot F."/>
            <person name="Cole E."/>
            <person name="Ryskamp M."/>
            <person name="Nakasato K."/>
            <person name="Malmstrom C.M."/>
        </authorList>
    </citation>
    <scope>NUCLEOTIDE SEQUENCE</scope>
    <source>
        <strain evidence="7">MI-01</strain>
    </source>
</reference>
<dbReference type="GO" id="GO:0000166">
    <property type="term" value="F:nucleotide binding"/>
    <property type="evidence" value="ECO:0007669"/>
    <property type="project" value="UniProtKB-KW"/>
</dbReference>
<keyword evidence="2 5" id="KW-0808">Transferase</keyword>
<dbReference type="InterPro" id="IPR007094">
    <property type="entry name" value="RNA-dir_pol_PSvirus"/>
</dbReference>
<keyword evidence="4 5" id="KW-0693">Viral RNA replication</keyword>
<dbReference type="InterPro" id="IPR002166">
    <property type="entry name" value="RNA_pol_HCV"/>
</dbReference>
<dbReference type="GO" id="GO:0039694">
    <property type="term" value="P:viral RNA genome replication"/>
    <property type="evidence" value="ECO:0007669"/>
    <property type="project" value="InterPro"/>
</dbReference>
<dbReference type="PROSITE" id="PS50507">
    <property type="entry name" value="RDRP_SSRNA_POS"/>
    <property type="match status" value="1"/>
</dbReference>